<evidence type="ECO:0000313" key="3">
    <source>
        <dbReference type="Proteomes" id="UP001279734"/>
    </source>
</evidence>
<keyword evidence="3" id="KW-1185">Reference proteome</keyword>
<feature type="region of interest" description="Disordered" evidence="1">
    <location>
        <begin position="1"/>
        <end position="20"/>
    </location>
</feature>
<evidence type="ECO:0000313" key="2">
    <source>
        <dbReference type="EMBL" id="GMH21425.1"/>
    </source>
</evidence>
<name>A0AAD3T0X5_NEPGR</name>
<organism evidence="2 3">
    <name type="scientific">Nepenthes gracilis</name>
    <name type="common">Slender pitcher plant</name>
    <dbReference type="NCBI Taxonomy" id="150966"/>
    <lineage>
        <taxon>Eukaryota</taxon>
        <taxon>Viridiplantae</taxon>
        <taxon>Streptophyta</taxon>
        <taxon>Embryophyta</taxon>
        <taxon>Tracheophyta</taxon>
        <taxon>Spermatophyta</taxon>
        <taxon>Magnoliopsida</taxon>
        <taxon>eudicotyledons</taxon>
        <taxon>Gunneridae</taxon>
        <taxon>Pentapetalae</taxon>
        <taxon>Caryophyllales</taxon>
        <taxon>Nepenthaceae</taxon>
        <taxon>Nepenthes</taxon>
    </lineage>
</organism>
<proteinExistence type="predicted"/>
<evidence type="ECO:0000256" key="1">
    <source>
        <dbReference type="SAM" id="MobiDB-lite"/>
    </source>
</evidence>
<sequence>MTSTRDRSSTKRRKTRRKSASYWNRMAMLRSVAKRLLMTTKGLHQKAENLGTRNVRKNESHALSDAASDIVVTPSPPCFPYLRGIRGARAHGGGAPESSFHMPTENLEFQHPILGITLILSKPPLFYVGFSSPFRRAERLLQANYEPVAADYFFSSFRLP</sequence>
<gene>
    <name evidence="2" type="ORF">Nepgr_023267</name>
</gene>
<dbReference type="AlphaFoldDB" id="A0AAD3T0X5"/>
<dbReference type="Proteomes" id="UP001279734">
    <property type="component" value="Unassembled WGS sequence"/>
</dbReference>
<reference evidence="2" key="1">
    <citation type="submission" date="2023-05" db="EMBL/GenBank/DDBJ databases">
        <title>Nepenthes gracilis genome sequencing.</title>
        <authorList>
            <person name="Fukushima K."/>
        </authorList>
    </citation>
    <scope>NUCLEOTIDE SEQUENCE</scope>
    <source>
        <strain evidence="2">SING2019-196</strain>
    </source>
</reference>
<feature type="compositionally biased region" description="Basic residues" evidence="1">
    <location>
        <begin position="10"/>
        <end position="19"/>
    </location>
</feature>
<comment type="caution">
    <text evidence="2">The sequence shown here is derived from an EMBL/GenBank/DDBJ whole genome shotgun (WGS) entry which is preliminary data.</text>
</comment>
<accession>A0AAD3T0X5</accession>
<protein>
    <submittedName>
        <fullName evidence="2">Uncharacterized protein</fullName>
    </submittedName>
</protein>
<dbReference type="EMBL" id="BSYO01000023">
    <property type="protein sequence ID" value="GMH21425.1"/>
    <property type="molecule type" value="Genomic_DNA"/>
</dbReference>